<reference evidence="4 5" key="1">
    <citation type="submission" date="2017-05" db="EMBL/GenBank/DDBJ databases">
        <title>Vagococcus spp. assemblies.</title>
        <authorList>
            <person name="Gulvik C.A."/>
        </authorList>
    </citation>
    <scope>NUCLEOTIDE SEQUENCE [LARGE SCALE GENOMIC DNA]</scope>
    <source>
        <strain evidence="4 5">DSM 24756</strain>
    </source>
</reference>
<dbReference type="InterPro" id="IPR039532">
    <property type="entry name" value="TetR_C_Firmicutes"/>
</dbReference>
<dbReference type="InterPro" id="IPR009057">
    <property type="entry name" value="Homeodomain-like_sf"/>
</dbReference>
<dbReference type="SUPFAM" id="SSF46689">
    <property type="entry name" value="Homeodomain-like"/>
    <property type="match status" value="1"/>
</dbReference>
<dbReference type="InterPro" id="IPR050624">
    <property type="entry name" value="HTH-type_Tx_Regulator"/>
</dbReference>
<dbReference type="GO" id="GO:0003677">
    <property type="term" value="F:DNA binding"/>
    <property type="evidence" value="ECO:0007669"/>
    <property type="project" value="UniProtKB-UniRule"/>
</dbReference>
<dbReference type="Proteomes" id="UP000288669">
    <property type="component" value="Unassembled WGS sequence"/>
</dbReference>
<name>A0A430AIN4_9ENTE</name>
<evidence type="ECO:0000259" key="3">
    <source>
        <dbReference type="PROSITE" id="PS50977"/>
    </source>
</evidence>
<protein>
    <recommendedName>
        <fullName evidence="3">HTH tetR-type domain-containing protein</fullName>
    </recommendedName>
</protein>
<evidence type="ECO:0000313" key="4">
    <source>
        <dbReference type="EMBL" id="RSU07777.1"/>
    </source>
</evidence>
<dbReference type="PANTHER" id="PTHR43479">
    <property type="entry name" value="ACREF/ENVCD OPERON REPRESSOR-RELATED"/>
    <property type="match status" value="1"/>
</dbReference>
<dbReference type="PANTHER" id="PTHR43479:SF11">
    <property type="entry name" value="ACREF_ENVCD OPERON REPRESSOR-RELATED"/>
    <property type="match status" value="1"/>
</dbReference>
<comment type="caution">
    <text evidence="4">The sequence shown here is derived from an EMBL/GenBank/DDBJ whole genome shotgun (WGS) entry which is preliminary data.</text>
</comment>
<dbReference type="PROSITE" id="PS50977">
    <property type="entry name" value="HTH_TETR_2"/>
    <property type="match status" value="1"/>
</dbReference>
<keyword evidence="1 2" id="KW-0238">DNA-binding</keyword>
<dbReference type="InterPro" id="IPR001647">
    <property type="entry name" value="HTH_TetR"/>
</dbReference>
<gene>
    <name evidence="4" type="ORF">CBF30_00630</name>
</gene>
<dbReference type="Gene3D" id="1.10.357.10">
    <property type="entry name" value="Tetracycline Repressor, domain 2"/>
    <property type="match status" value="1"/>
</dbReference>
<dbReference type="EMBL" id="NGJZ01000001">
    <property type="protein sequence ID" value="RSU07777.1"/>
    <property type="molecule type" value="Genomic_DNA"/>
</dbReference>
<evidence type="ECO:0000313" key="5">
    <source>
        <dbReference type="Proteomes" id="UP000288669"/>
    </source>
</evidence>
<evidence type="ECO:0000256" key="1">
    <source>
        <dbReference type="ARBA" id="ARBA00023125"/>
    </source>
</evidence>
<dbReference type="AlphaFoldDB" id="A0A430AIN4"/>
<sequence>MTNGKEMSQFMKNINKIRPQVRRTYEWIFEAFLILIQEKEPERITVCEITKKAGVARQTFYRNYTNKNDIIQKYIDLIFLDFVQSIEDRHTCKDICLCYFETLYQHKHSLISLIKYYDAEIILKTFSRYIDVFIRILSQDESKIKKNSNPQYQIMYQVGGTIFITSEWIQKGMQSSVKDMANLVKRTSSSNYFFNK</sequence>
<accession>A0A430AIN4</accession>
<dbReference type="Pfam" id="PF00440">
    <property type="entry name" value="TetR_N"/>
    <property type="match status" value="1"/>
</dbReference>
<organism evidence="4 5">
    <name type="scientific">Vagococcus entomophilus</name>
    <dbReference type="NCBI Taxonomy" id="1160095"/>
    <lineage>
        <taxon>Bacteria</taxon>
        <taxon>Bacillati</taxon>
        <taxon>Bacillota</taxon>
        <taxon>Bacilli</taxon>
        <taxon>Lactobacillales</taxon>
        <taxon>Enterococcaceae</taxon>
        <taxon>Vagococcus</taxon>
    </lineage>
</organism>
<dbReference type="OrthoDB" id="9810250at2"/>
<feature type="DNA-binding region" description="H-T-H motif" evidence="2">
    <location>
        <begin position="45"/>
        <end position="64"/>
    </location>
</feature>
<evidence type="ECO:0000256" key="2">
    <source>
        <dbReference type="PROSITE-ProRule" id="PRU00335"/>
    </source>
</evidence>
<feature type="domain" description="HTH tetR-type" evidence="3">
    <location>
        <begin position="22"/>
        <end position="82"/>
    </location>
</feature>
<proteinExistence type="predicted"/>
<keyword evidence="5" id="KW-1185">Reference proteome</keyword>
<dbReference type="Pfam" id="PF14278">
    <property type="entry name" value="TetR_C_8"/>
    <property type="match status" value="1"/>
</dbReference>
<dbReference type="RefSeq" id="WP_126821727.1">
    <property type="nucleotide sequence ID" value="NZ_NGJZ01000001.1"/>
</dbReference>